<gene>
    <name evidence="1" type="ORF">Sam112_gp36</name>
</gene>
<reference evidence="1 2" key="1">
    <citation type="submission" date="2019-10" db="EMBL/GenBank/DDBJ databases">
        <authorList>
            <person name="Kazantseva O."/>
            <person name="Piligrimova E."/>
            <person name="Shadrin A."/>
            <person name="Zagorodny V."/>
        </authorList>
    </citation>
    <scope>NUCLEOTIDE SEQUENCE [LARGE SCALE GENOMIC DNA]</scope>
</reference>
<sequence length="48" mass="5700">MQKVKKEKPKCTVCGRKIKQYLLCPSCNRMLGEGYTREEILRYYRTGV</sequence>
<protein>
    <submittedName>
        <fullName evidence="1">Uncharacterized protein</fullName>
    </submittedName>
</protein>
<proteinExistence type="predicted"/>
<accession>A0A5Q2F4Z9</accession>
<evidence type="ECO:0000313" key="2">
    <source>
        <dbReference type="Proteomes" id="UP000343370"/>
    </source>
</evidence>
<dbReference type="Proteomes" id="UP000343370">
    <property type="component" value="Segment"/>
</dbReference>
<evidence type="ECO:0000313" key="1">
    <source>
        <dbReference type="EMBL" id="QGF21738.1"/>
    </source>
</evidence>
<keyword evidence="2" id="KW-1185">Reference proteome</keyword>
<name>A0A5Q2F4Z9_9CAUD</name>
<organism evidence="1 2">
    <name type="scientific">Bacillus phage vB_BcM_Sam112</name>
    <dbReference type="NCBI Taxonomy" id="2663324"/>
    <lineage>
        <taxon>Viruses</taxon>
        <taxon>Duplodnaviria</taxon>
        <taxon>Heunggongvirae</taxon>
        <taxon>Uroviricota</taxon>
        <taxon>Caudoviricetes</taxon>
        <taxon>Trautnerviridae</taxon>
        <taxon>Prospektnaukivirus</taxon>
        <taxon>Prospektnaukivirus sam112</taxon>
    </lineage>
</organism>
<dbReference type="EMBL" id="MN604230">
    <property type="protein sequence ID" value="QGF21738.1"/>
    <property type="molecule type" value="Genomic_DNA"/>
</dbReference>